<reference evidence="3 4" key="1">
    <citation type="submission" date="2024-02" db="EMBL/GenBank/DDBJ databases">
        <authorList>
            <person name="Chen Y."/>
            <person name="Shah S."/>
            <person name="Dougan E. K."/>
            <person name="Thang M."/>
            <person name="Chan C."/>
        </authorList>
    </citation>
    <scope>NUCLEOTIDE SEQUENCE [LARGE SCALE GENOMIC DNA]</scope>
</reference>
<proteinExistence type="predicted"/>
<evidence type="ECO:0000313" key="4">
    <source>
        <dbReference type="Proteomes" id="UP001642464"/>
    </source>
</evidence>
<feature type="non-terminal residue" evidence="3">
    <location>
        <position position="683"/>
    </location>
</feature>
<keyword evidence="2" id="KW-0732">Signal</keyword>
<protein>
    <recommendedName>
        <fullName evidence="5">DNA-directed DNA polymerase</fullName>
    </recommendedName>
</protein>
<dbReference type="Proteomes" id="UP001642464">
    <property type="component" value="Unassembled WGS sequence"/>
</dbReference>
<feature type="chain" id="PRO_5046532843" description="DNA-directed DNA polymerase" evidence="2">
    <location>
        <begin position="19"/>
        <end position="683"/>
    </location>
</feature>
<evidence type="ECO:0000256" key="1">
    <source>
        <dbReference type="SAM" id="MobiDB-lite"/>
    </source>
</evidence>
<dbReference type="EMBL" id="CAXAMM010014675">
    <property type="protein sequence ID" value="CAK9034428.1"/>
    <property type="molecule type" value="Genomic_DNA"/>
</dbReference>
<sequence length="683" mass="76294">MTEPCALWVLLMRKFALGKLSAIEVQEVAMAAVKSGLESPEMKELQALGALGHQPGNAHRDLMRKYFSNLASPQPWNVRCSMMVKEEGHQVNKEIETALMLPHLWVLTAQENNLLEAITCTGEELAVFWKSQMNSPQMTPELEKMIQDATPNQLPIPYVLHGDGAPFTEVDSVQVLSFRCLLSRRSVSECQLLITAVPKLAMTKSTFKKVMETVAWSWQALFTGVCPKKDLQGQPVEANRGKRLRKGVCWSITGDLEWYCQEFGFPWASSNMVCPYCNADQKKENSKYSYTDFRPTAKLATLEAKLTCDYRKASEIASGMDLLKDALDWLATSKRVKQAQMARDVVQHTIEKNFPVMTINDYNEFSGELAQVLARVEQQGPMTSDTCGVSMKVKKARRLVVLHLDFNAMYETIISRPENCVLLVTLASREKEGSNEDPMADEFELRAKLKQVGFTTSRSVSCLQWDFFQSGRLYFYGPDDNAWRDLSELARTGRVPLLMPGDNVVICDVHGHAGDHAVASCQLAADSSLCHLTHVLVKTKAKGSPQACEFIMKRLGSYMAGKWLKHEMRLCDQSGKTVAPPVISQALTDEDRAFLKECHVLDAYEGAQKWQWQVLTLVGSELKIDPVTLAAFAQGPPSIRSAIAAIEKKHEKYADILKGKVNATDMSNTTPEPTSDPRPDPVE</sequence>
<feature type="signal peptide" evidence="2">
    <location>
        <begin position="1"/>
        <end position="18"/>
    </location>
</feature>
<name>A0ABP0L780_9DINO</name>
<feature type="region of interest" description="Disordered" evidence="1">
    <location>
        <begin position="660"/>
        <end position="683"/>
    </location>
</feature>
<evidence type="ECO:0000256" key="2">
    <source>
        <dbReference type="SAM" id="SignalP"/>
    </source>
</evidence>
<keyword evidence="4" id="KW-1185">Reference proteome</keyword>
<accession>A0ABP0L780</accession>
<evidence type="ECO:0008006" key="5">
    <source>
        <dbReference type="Google" id="ProtNLM"/>
    </source>
</evidence>
<comment type="caution">
    <text evidence="3">The sequence shown here is derived from an EMBL/GenBank/DDBJ whole genome shotgun (WGS) entry which is preliminary data.</text>
</comment>
<evidence type="ECO:0000313" key="3">
    <source>
        <dbReference type="EMBL" id="CAK9034428.1"/>
    </source>
</evidence>
<gene>
    <name evidence="3" type="ORF">SCF082_LOCUS20856</name>
</gene>
<feature type="compositionally biased region" description="Polar residues" evidence="1">
    <location>
        <begin position="664"/>
        <end position="673"/>
    </location>
</feature>
<organism evidence="3 4">
    <name type="scientific">Durusdinium trenchii</name>
    <dbReference type="NCBI Taxonomy" id="1381693"/>
    <lineage>
        <taxon>Eukaryota</taxon>
        <taxon>Sar</taxon>
        <taxon>Alveolata</taxon>
        <taxon>Dinophyceae</taxon>
        <taxon>Suessiales</taxon>
        <taxon>Symbiodiniaceae</taxon>
        <taxon>Durusdinium</taxon>
    </lineage>
</organism>